<gene>
    <name evidence="3" type="primary">dnaI</name>
    <name evidence="3" type="ORF">OB236_32030</name>
</gene>
<evidence type="ECO:0000259" key="2">
    <source>
        <dbReference type="Pfam" id="PF07319"/>
    </source>
</evidence>
<name>A0ABT2UQ42_9BACL</name>
<dbReference type="CDD" id="cd00009">
    <property type="entry name" value="AAA"/>
    <property type="match status" value="1"/>
</dbReference>
<keyword evidence="4" id="KW-1185">Reference proteome</keyword>
<feature type="domain" description="Primosomal DnaI N-terminal" evidence="2">
    <location>
        <begin position="1"/>
        <end position="89"/>
    </location>
</feature>
<dbReference type="PANTHER" id="PTHR30050:SF8">
    <property type="entry name" value="PRIMOSOMAL PROTEIN DNAI"/>
    <property type="match status" value="1"/>
</dbReference>
<protein>
    <submittedName>
        <fullName evidence="3">Primosomal protein DnaI</fullName>
    </submittedName>
</protein>
<accession>A0ABT2UQ42</accession>
<dbReference type="Pfam" id="PF01695">
    <property type="entry name" value="IstB_IS21"/>
    <property type="match status" value="1"/>
</dbReference>
<dbReference type="InterPro" id="IPR002611">
    <property type="entry name" value="IstB_ATP-bd"/>
</dbReference>
<reference evidence="3 4" key="1">
    <citation type="submission" date="2022-09" db="EMBL/GenBank/DDBJ databases">
        <authorList>
            <person name="Han X.L."/>
            <person name="Wang Q."/>
            <person name="Lu T."/>
        </authorList>
    </citation>
    <scope>NUCLEOTIDE SEQUENCE [LARGE SCALE GENOMIC DNA]</scope>
    <source>
        <strain evidence="3 4">WQ 127069</strain>
    </source>
</reference>
<evidence type="ECO:0000313" key="4">
    <source>
        <dbReference type="Proteomes" id="UP001652445"/>
    </source>
</evidence>
<dbReference type="RefSeq" id="WP_262687594.1">
    <property type="nucleotide sequence ID" value="NZ_JAOQIO010000107.1"/>
</dbReference>
<dbReference type="EMBL" id="JAOQIO010000107">
    <property type="protein sequence ID" value="MCU6796765.1"/>
    <property type="molecule type" value="Genomic_DNA"/>
</dbReference>
<dbReference type="PANTHER" id="PTHR30050">
    <property type="entry name" value="CHROMOSOMAL REPLICATION INITIATOR PROTEIN DNAA"/>
    <property type="match status" value="1"/>
</dbReference>
<dbReference type="InterPro" id="IPR027417">
    <property type="entry name" value="P-loop_NTPase"/>
</dbReference>
<dbReference type="SUPFAM" id="SSF52540">
    <property type="entry name" value="P-loop containing nucleoside triphosphate hydrolases"/>
    <property type="match status" value="1"/>
</dbReference>
<dbReference type="Gene3D" id="3.40.50.300">
    <property type="entry name" value="P-loop containing nucleotide triphosphate hydrolases"/>
    <property type="match status" value="1"/>
</dbReference>
<dbReference type="Proteomes" id="UP001652445">
    <property type="component" value="Unassembled WGS sequence"/>
</dbReference>
<proteinExistence type="predicted"/>
<comment type="caution">
    <text evidence="3">The sequence shown here is derived from an EMBL/GenBank/DDBJ whole genome shotgun (WGS) entry which is preliminary data.</text>
</comment>
<evidence type="ECO:0000259" key="1">
    <source>
        <dbReference type="Pfam" id="PF01695"/>
    </source>
</evidence>
<dbReference type="InterPro" id="IPR009928">
    <property type="entry name" value="DnaI_N"/>
</dbReference>
<dbReference type="NCBIfam" id="NF006505">
    <property type="entry name" value="PRK08939.1"/>
    <property type="match status" value="1"/>
</dbReference>
<dbReference type="Pfam" id="PF07319">
    <property type="entry name" value="DnaI_N"/>
    <property type="match status" value="1"/>
</dbReference>
<organism evidence="3 4">
    <name type="scientific">Paenibacillus baimaensis</name>
    <dbReference type="NCBI Taxonomy" id="2982185"/>
    <lineage>
        <taxon>Bacteria</taxon>
        <taxon>Bacillati</taxon>
        <taxon>Bacillota</taxon>
        <taxon>Bacilli</taxon>
        <taxon>Bacillales</taxon>
        <taxon>Paenibacillaceae</taxon>
        <taxon>Paenibacillus</taxon>
    </lineage>
</organism>
<feature type="domain" description="IstB-like ATP-binding" evidence="1">
    <location>
        <begin position="169"/>
        <end position="314"/>
    </location>
</feature>
<evidence type="ECO:0000313" key="3">
    <source>
        <dbReference type="EMBL" id="MCU6796765.1"/>
    </source>
</evidence>
<sequence>MESLADALKSLPNSKFRQQAEEKVRQILADPLVVKLRAKYPTLDEYTMKINMNRLYQYVSEHRNCSNCPGLDLCPNDFEGHYTLLSVETEAGKAHLYDTKVACKKQIARQNQEAIRSRIRSFYVDERALSQGYSSMEIFDKDPAREEAVDSLIRYIMKTRDEGLQSSGLYLAGSLGTGKTFLMCYLLHELAKSGYSGAIVYMPDFAEDLKAMFQDPQKLKETIDALKDTDLLVFDDMGAENLNPWLRDHVMGAILNYRMNRKPTFFTSNHDLDALEQHFSFTSKDGDEEFKGRRIMDRIRPFVEVIMVNGYNKRGK</sequence>